<proteinExistence type="predicted"/>
<evidence type="ECO:0000313" key="2">
    <source>
        <dbReference type="Proteomes" id="UP001430953"/>
    </source>
</evidence>
<comment type="caution">
    <text evidence="1">The sequence shown here is derived from an EMBL/GenBank/DDBJ whole genome shotgun (WGS) entry which is preliminary data.</text>
</comment>
<protein>
    <submittedName>
        <fullName evidence="1">Uncharacterized protein</fullName>
    </submittedName>
</protein>
<sequence length="87" mass="10608">MQRRKNVFFRILVEQVSYRKRHAKAENSSINFIKENEREREGHGMGLYNRYRPCELLLHVHKVYLEQTTNEKIDYAHNTLERNILFS</sequence>
<keyword evidence="2" id="KW-1185">Reference proteome</keyword>
<dbReference type="EMBL" id="JADYXP020000003">
    <property type="protein sequence ID" value="KAL0129128.1"/>
    <property type="molecule type" value="Genomic_DNA"/>
</dbReference>
<evidence type="ECO:0000313" key="1">
    <source>
        <dbReference type="EMBL" id="KAL0129128.1"/>
    </source>
</evidence>
<organism evidence="1 2">
    <name type="scientific">Cardiocondyla obscurior</name>
    <dbReference type="NCBI Taxonomy" id="286306"/>
    <lineage>
        <taxon>Eukaryota</taxon>
        <taxon>Metazoa</taxon>
        <taxon>Ecdysozoa</taxon>
        <taxon>Arthropoda</taxon>
        <taxon>Hexapoda</taxon>
        <taxon>Insecta</taxon>
        <taxon>Pterygota</taxon>
        <taxon>Neoptera</taxon>
        <taxon>Endopterygota</taxon>
        <taxon>Hymenoptera</taxon>
        <taxon>Apocrita</taxon>
        <taxon>Aculeata</taxon>
        <taxon>Formicoidea</taxon>
        <taxon>Formicidae</taxon>
        <taxon>Myrmicinae</taxon>
        <taxon>Cardiocondyla</taxon>
    </lineage>
</organism>
<reference evidence="1 2" key="1">
    <citation type="submission" date="2023-03" db="EMBL/GenBank/DDBJ databases">
        <title>High recombination rates correlate with genetic variation in Cardiocondyla obscurior ants.</title>
        <authorList>
            <person name="Errbii M."/>
        </authorList>
    </citation>
    <scope>NUCLEOTIDE SEQUENCE [LARGE SCALE GENOMIC DNA]</scope>
    <source>
        <strain evidence="1">Alpha-2009</strain>
        <tissue evidence="1">Whole body</tissue>
    </source>
</reference>
<name>A0AAW2GN44_9HYME</name>
<accession>A0AAW2GN44</accession>
<dbReference type="AlphaFoldDB" id="A0AAW2GN44"/>
<dbReference type="Proteomes" id="UP001430953">
    <property type="component" value="Unassembled WGS sequence"/>
</dbReference>
<gene>
    <name evidence="1" type="ORF">PUN28_004072</name>
</gene>